<dbReference type="PANTHER" id="PTHR48103:SF2">
    <property type="entry name" value="MIDASIN"/>
    <property type="match status" value="1"/>
</dbReference>
<dbReference type="Pfam" id="PF17865">
    <property type="entry name" value="AAA_lid_5"/>
    <property type="match status" value="1"/>
</dbReference>
<keyword evidence="2" id="KW-0067">ATP-binding</keyword>
<dbReference type="InterPro" id="IPR003593">
    <property type="entry name" value="AAA+_ATPase"/>
</dbReference>
<gene>
    <name evidence="4" type="ORF">RUM44_012045</name>
</gene>
<organism evidence="4 5">
    <name type="scientific">Polyplax serrata</name>
    <name type="common">Common mouse louse</name>
    <dbReference type="NCBI Taxonomy" id="468196"/>
    <lineage>
        <taxon>Eukaryota</taxon>
        <taxon>Metazoa</taxon>
        <taxon>Ecdysozoa</taxon>
        <taxon>Arthropoda</taxon>
        <taxon>Hexapoda</taxon>
        <taxon>Insecta</taxon>
        <taxon>Pterygota</taxon>
        <taxon>Neoptera</taxon>
        <taxon>Paraneoptera</taxon>
        <taxon>Psocodea</taxon>
        <taxon>Troctomorpha</taxon>
        <taxon>Phthiraptera</taxon>
        <taxon>Anoplura</taxon>
        <taxon>Polyplacidae</taxon>
        <taxon>Polyplax</taxon>
    </lineage>
</organism>
<dbReference type="Pfam" id="PF07728">
    <property type="entry name" value="AAA_5"/>
    <property type="match status" value="6"/>
</dbReference>
<comment type="caution">
    <text evidence="4">The sequence shown here is derived from an EMBL/GenBank/DDBJ whole genome shotgun (WGS) entry which is preliminary data.</text>
</comment>
<dbReference type="EMBL" id="JAWJWF010000001">
    <property type="protein sequence ID" value="KAK6640352.1"/>
    <property type="molecule type" value="Genomic_DNA"/>
</dbReference>
<reference evidence="4 5" key="1">
    <citation type="submission" date="2023-09" db="EMBL/GenBank/DDBJ databases">
        <title>Genomes of two closely related lineages of the louse Polyplax serrata with different host specificities.</title>
        <authorList>
            <person name="Martinu J."/>
            <person name="Tarabai H."/>
            <person name="Stefka J."/>
            <person name="Hypsa V."/>
        </authorList>
    </citation>
    <scope>NUCLEOTIDE SEQUENCE [LARGE SCALE GENOMIC DNA]</scope>
    <source>
        <strain evidence="4">98ZLc_SE</strain>
    </source>
</reference>
<protein>
    <recommendedName>
        <fullName evidence="3">AAA+ ATPase domain-containing protein</fullName>
    </recommendedName>
</protein>
<dbReference type="Gene3D" id="3.40.50.300">
    <property type="entry name" value="P-loop containing nucleotide triphosphate hydrolases"/>
    <property type="match status" value="6"/>
</dbReference>
<feature type="domain" description="AAA+ ATPase" evidence="3">
    <location>
        <begin position="377"/>
        <end position="636"/>
    </location>
</feature>
<evidence type="ECO:0000256" key="1">
    <source>
        <dbReference type="ARBA" id="ARBA00022741"/>
    </source>
</evidence>
<evidence type="ECO:0000256" key="2">
    <source>
        <dbReference type="ARBA" id="ARBA00022840"/>
    </source>
</evidence>
<dbReference type="SMART" id="SM00382">
    <property type="entry name" value="AAA"/>
    <property type="match status" value="4"/>
</dbReference>
<keyword evidence="1" id="KW-0547">Nucleotide-binding</keyword>
<accession>A0ABR1BE53</accession>
<keyword evidence="5" id="KW-1185">Reference proteome</keyword>
<evidence type="ECO:0000313" key="5">
    <source>
        <dbReference type="Proteomes" id="UP001359485"/>
    </source>
</evidence>
<dbReference type="Proteomes" id="UP001359485">
    <property type="component" value="Unassembled WGS sequence"/>
</dbReference>
<dbReference type="InterPro" id="IPR041190">
    <property type="entry name" value="Midasin_AAA_lid_5"/>
</dbReference>
<evidence type="ECO:0000313" key="4">
    <source>
        <dbReference type="EMBL" id="KAK6640352.1"/>
    </source>
</evidence>
<dbReference type="InterPro" id="IPR011704">
    <property type="entry name" value="ATPase_dyneun-rel_AAA"/>
</dbReference>
<dbReference type="CDD" id="cd00009">
    <property type="entry name" value="AAA"/>
    <property type="match status" value="2"/>
</dbReference>
<feature type="domain" description="AAA+ ATPase" evidence="3">
    <location>
        <begin position="1450"/>
        <end position="1601"/>
    </location>
</feature>
<proteinExistence type="predicted"/>
<feature type="domain" description="AAA+ ATPase" evidence="3">
    <location>
        <begin position="1111"/>
        <end position="1275"/>
    </location>
</feature>
<dbReference type="InterPro" id="IPR040848">
    <property type="entry name" value="AAA_lid_7"/>
</dbReference>
<dbReference type="PANTHER" id="PTHR48103">
    <property type="entry name" value="MIDASIN-RELATED"/>
    <property type="match status" value="1"/>
</dbReference>
<sequence length="1865" mass="211076">MEQPSGLTIADIFFPCSINTRKKNARQKDSDFVYKKGSSPYSNLQQLVLAAACRRPVLLRGPVGSGKTSTVEYFARATGHKSPNSNDDLRNTSLFIKVQLGEQTDSRMLLGGYQCTEIPGQFIWKPGVLTQAVMKGYWLLLEDIDCSSSDVITIIENLVKTQSLFIPGYGESIILHPQFQLFATQRTLGHESTSCMRSNVLKQWITIYLSPLSNSEIVDIVTEKYPRLKTVAEKMVSVLDVDFMSYSTSNRLPSVRDILKWCNRSQSYFETGSPETALKIFQDAVDIFCGFMEKGLQFTVATQIGLKLGIVQNKANFISSTYKPNIVVSNKDLLAGRASLQRQKDSVTLINRAKNYVFSLTKQSCCLIEKISCCLQNNESVLLVGETGCGKTTVLQYIADVLGRTLVVINMNQQSDAADLLGGYKPVTFKWVMKPFCEKFEILFRDLFNPKKNADCLNKFSKLLKKENWDVLLGFIIHVQKRALTQITAKLDGFKAGGKTGRDKEEVTKWKNRLTEWTDLSRGIEKYSKQREAAQKSLVFSYVEGSLVTAMRKGHWVLLDEINLATSETLDCLSGLLENSRESITLLEKGDNCPIYRDSGFRLFAAMNPATDVGKKQLPIGLRNRFTELFIDELDDVNDLRPLIETYLCELNQSPTRLKKIANFYLKVKKRLKNQILDGCGRKPHFSLRNLCRALQITAKNPCGTFARSLYESLSVSFLTQLDSKSYKMVLDLITETVTESDIKSVLNQPIPKPEVGEHVNLEGFWLPVGSLEPTVPDNYILTPTVRRHLRDLIKIVSLATGVPVLLEGDTSVGKTSLINYLAKCTGNVCSRVNNHEHTDIQEYIGTYVADSNGKLVFKEGILCECMRKGHWLILDELNLAPTEVLEALNRVLDDNRELFIPETQTTIRAHDRFLLFATQNPPGLYGGRKELSRAFRNRFVELQFNQIPPAELVTILEKRCQLPLNYCKKMVGVMTDLQLMRRGSDIFVGKAGFITLRDLFRWGERYHKARVEAKFHDWEQHLGDEGYILLAGRVRLLEESKVIEEVIAKHFKRRPDPNNLFCLHENTSAVSRNILESLINQSRSEKEFSHIVWTYSMRRLAVLVCKALDFSEPVLIVGETGCGKTSVVQMLAKMKNRDLYSVNCHMHSESTDFLGGLRPVRDESRATGKLFEWCDGPLVKAMTSGSFFLADEISLADDSVLERLNSLLEPERTILLAEKGGGLIENENEEYTTVAQETFQFIGTMNPGGDYGKKELSPALRNRFTEIWADSTFNKYESYCEIIRHNLILSSKLRSSLPEIMTGFLRWFQSTEIGKRVTLSTRDILTWVTFMNLSDLPWHESCIHGVCLTFLDGLGSGSRMVVSQNEIKNFKEECLEYLVKQINLQLPEKAGELSGMTTGGGEFLVEKTRVGIHPFYIRRGENATPESSYVFNAPTTLSNAKRILRSLKMNKAVLLEGSPGVGKTSLITSLAKICGYKVTRINLSDQTDISDLFGADLPEEGGSAGHFVWRDGPFMTALKEGQWILLDELNLASQSVLEGLNAILDHRGSVYIPELNKVFYVSTKTRIFGCQNPLKEGGNRRGLPSSFLNRFTQVYLDSLTQSDYGVILKETFPALSTLRLNGEPITWLMIKFTSEMCQGVLDGRLTGPGGPWEFNLRDITRWAEGIMKDLNLGDAESLKSVQSIEGGKLLLRVAFKHMNLLYLSRFRSKTDRNMVYDIFTTFFGENDFGEEKPQIYITEDILVIGENVSNVNKSFFYGDLNEFEIFTIEKKPRGNKVKNNLKNEIRKICAEYYGKRKLNDLRLLEQQYPILSSLCHCVNMNWLAILVPPRFELGSLDSKSRVLTITPWNRFVWFSNEKRQSFDT</sequence>
<evidence type="ECO:0000259" key="3">
    <source>
        <dbReference type="SMART" id="SM00382"/>
    </source>
</evidence>
<dbReference type="SUPFAM" id="SSF52540">
    <property type="entry name" value="P-loop containing nucleoside triphosphate hydrolases"/>
    <property type="match status" value="5"/>
</dbReference>
<feature type="domain" description="AAA+ ATPase" evidence="3">
    <location>
        <begin position="801"/>
        <end position="946"/>
    </location>
</feature>
<name>A0ABR1BE53_POLSC</name>
<dbReference type="Pfam" id="PF17867">
    <property type="entry name" value="AAA_lid_7"/>
    <property type="match status" value="3"/>
</dbReference>
<dbReference type="InterPro" id="IPR027417">
    <property type="entry name" value="P-loop_NTPase"/>
</dbReference>